<dbReference type="Proteomes" id="UP000015104">
    <property type="component" value="Unassembled WGS sequence"/>
</dbReference>
<protein>
    <submittedName>
        <fullName evidence="1">Uncharacterized protein</fullName>
    </submittedName>
</protein>
<dbReference type="EnsemblMetazoa" id="tetur37g01230.1">
    <property type="protein sequence ID" value="tetur37g01230.1"/>
    <property type="gene ID" value="tetur37g01230"/>
</dbReference>
<reference evidence="1" key="2">
    <citation type="submission" date="2015-06" db="UniProtKB">
        <authorList>
            <consortium name="EnsemblMetazoa"/>
        </authorList>
    </citation>
    <scope>IDENTIFICATION</scope>
</reference>
<evidence type="ECO:0000313" key="2">
    <source>
        <dbReference type="Proteomes" id="UP000015104"/>
    </source>
</evidence>
<dbReference type="AlphaFoldDB" id="T1L488"/>
<dbReference type="HOGENOM" id="CLU_1847653_0_0_1"/>
<reference evidence="2" key="1">
    <citation type="submission" date="2011-08" db="EMBL/GenBank/DDBJ databases">
        <authorList>
            <person name="Rombauts S."/>
        </authorList>
    </citation>
    <scope>NUCLEOTIDE SEQUENCE</scope>
    <source>
        <strain evidence="2">London</strain>
    </source>
</reference>
<keyword evidence="2" id="KW-1185">Reference proteome</keyword>
<dbReference type="STRING" id="32264.T1L488"/>
<name>T1L488_TETUR</name>
<dbReference type="SUPFAM" id="SSF47954">
    <property type="entry name" value="Cyclin-like"/>
    <property type="match status" value="1"/>
</dbReference>
<sequence length="139" mass="15967">MKTNILLPFTLADGFTDIHFITGFCVHMKHPHKFIVTLLQILDLKDNKNTDVASEAIACACVHLSANRPEKNSKIPLTNPAWNEVFDASKERIEIYKTGVKANKRLTNKTKNLPKNRKNLSNWSHLYSLEIQERLVKLR</sequence>
<dbReference type="InterPro" id="IPR036915">
    <property type="entry name" value="Cyclin-like_sf"/>
</dbReference>
<dbReference type="EMBL" id="CAEY01001063">
    <property type="status" value="NOT_ANNOTATED_CDS"/>
    <property type="molecule type" value="Genomic_DNA"/>
</dbReference>
<accession>T1L488</accession>
<dbReference type="eggNOG" id="KOG0835">
    <property type="taxonomic scope" value="Eukaryota"/>
</dbReference>
<organism evidence="1 2">
    <name type="scientific">Tetranychus urticae</name>
    <name type="common">Two-spotted spider mite</name>
    <dbReference type="NCBI Taxonomy" id="32264"/>
    <lineage>
        <taxon>Eukaryota</taxon>
        <taxon>Metazoa</taxon>
        <taxon>Ecdysozoa</taxon>
        <taxon>Arthropoda</taxon>
        <taxon>Chelicerata</taxon>
        <taxon>Arachnida</taxon>
        <taxon>Acari</taxon>
        <taxon>Acariformes</taxon>
        <taxon>Trombidiformes</taxon>
        <taxon>Prostigmata</taxon>
        <taxon>Eleutherengona</taxon>
        <taxon>Raphignathae</taxon>
        <taxon>Tetranychoidea</taxon>
        <taxon>Tetranychidae</taxon>
        <taxon>Tetranychus</taxon>
    </lineage>
</organism>
<proteinExistence type="predicted"/>
<evidence type="ECO:0000313" key="1">
    <source>
        <dbReference type="EnsemblMetazoa" id="tetur37g01230.1"/>
    </source>
</evidence>